<dbReference type="PANTHER" id="PTHR30595:SF6">
    <property type="entry name" value="SCHLAFEN ALBA-2 DOMAIN-CONTAINING PROTEIN"/>
    <property type="match status" value="1"/>
</dbReference>
<dbReference type="Gene3D" id="3.40.50.2300">
    <property type="match status" value="1"/>
</dbReference>
<dbReference type="EMBL" id="RSCL01000001">
    <property type="protein sequence ID" value="RUT09577.1"/>
    <property type="molecule type" value="Genomic_DNA"/>
</dbReference>
<dbReference type="AlphaFoldDB" id="A0A433VU00"/>
<evidence type="ECO:0000313" key="3">
    <source>
        <dbReference type="EMBL" id="RUT09577.1"/>
    </source>
</evidence>
<dbReference type="SMART" id="SM00448">
    <property type="entry name" value="REC"/>
    <property type="match status" value="1"/>
</dbReference>
<dbReference type="CDD" id="cd00156">
    <property type="entry name" value="REC"/>
    <property type="match status" value="1"/>
</dbReference>
<evidence type="ECO:0000256" key="1">
    <source>
        <dbReference type="PROSITE-ProRule" id="PRU00169"/>
    </source>
</evidence>
<gene>
    <name evidence="3" type="ORF">DSM106972_000710</name>
</gene>
<dbReference type="RefSeq" id="WP_127077785.1">
    <property type="nucleotide sequence ID" value="NZ_RSCL01000001.1"/>
</dbReference>
<name>A0A433VU00_9CYAN</name>
<dbReference type="Pfam" id="PF04326">
    <property type="entry name" value="SLFN_AlbA_2"/>
    <property type="match status" value="1"/>
</dbReference>
<comment type="caution">
    <text evidence="3">The sequence shown here is derived from an EMBL/GenBank/DDBJ whole genome shotgun (WGS) entry which is preliminary data.</text>
</comment>
<dbReference type="Proteomes" id="UP000271624">
    <property type="component" value="Unassembled WGS sequence"/>
</dbReference>
<keyword evidence="4" id="KW-1185">Reference proteome</keyword>
<reference evidence="3" key="1">
    <citation type="submission" date="2018-12" db="EMBL/GenBank/DDBJ databases">
        <authorList>
            <person name="Will S."/>
            <person name="Neumann-Schaal M."/>
            <person name="Henke P."/>
        </authorList>
    </citation>
    <scope>NUCLEOTIDE SEQUENCE</scope>
    <source>
        <strain evidence="3">PCC 7102</strain>
    </source>
</reference>
<dbReference type="InterPro" id="IPR007421">
    <property type="entry name" value="Schlafen_AlbA_2_dom"/>
</dbReference>
<sequence length="343" mass="39557">MQTGNIHLLIVEDNRGFREEFGYKNIETASSVAEATQKLNESFDVIISDMRMEQDDSGFTIVERVKELNISSVVIILTANDTVTDCRNALKMGAWDYMSKNIYGNVFEPLHQSIQEAIAYFNRWGNVQNEQWIDENRENLENNYWGQYIAVINRTVIDAADSREILEKQIDERKLRRFLTTFRKIGDFRPIAELIKLPESPTLEYKSTLQWDVRQERKNEDLRLSVLKTIAAFLNCDGGTLIIGVEDNGNIFGLEKDLSLLSKKNVDQFEQTIINLICDRIGASFTQLVKIRFENLEGKDVCAVDVRKSAKRAFMKGKEKLEFYIRAGNTSKSLEVPDIYDYM</sequence>
<dbReference type="SUPFAM" id="SSF52172">
    <property type="entry name" value="CheY-like"/>
    <property type="match status" value="1"/>
</dbReference>
<evidence type="ECO:0000259" key="2">
    <source>
        <dbReference type="PROSITE" id="PS50110"/>
    </source>
</evidence>
<feature type="domain" description="Response regulatory" evidence="2">
    <location>
        <begin position="1"/>
        <end position="115"/>
    </location>
</feature>
<keyword evidence="1" id="KW-0597">Phosphoprotein</keyword>
<reference evidence="3" key="2">
    <citation type="journal article" date="2019" name="Genome Biol. Evol.">
        <title>Day and night: Metabolic profiles and evolutionary relationships of six axenic non-marine cyanobacteria.</title>
        <authorList>
            <person name="Will S.E."/>
            <person name="Henke P."/>
            <person name="Boedeker C."/>
            <person name="Huang S."/>
            <person name="Brinkmann H."/>
            <person name="Rohde M."/>
            <person name="Jarek M."/>
            <person name="Friedl T."/>
            <person name="Seufert S."/>
            <person name="Schumacher M."/>
            <person name="Overmann J."/>
            <person name="Neumann-Schaal M."/>
            <person name="Petersen J."/>
        </authorList>
    </citation>
    <scope>NUCLEOTIDE SEQUENCE [LARGE SCALE GENOMIC DNA]</scope>
    <source>
        <strain evidence="3">PCC 7102</strain>
    </source>
</reference>
<protein>
    <recommendedName>
        <fullName evidence="2">Response regulatory domain-containing protein</fullName>
    </recommendedName>
</protein>
<dbReference type="InterPro" id="IPR001789">
    <property type="entry name" value="Sig_transdc_resp-reg_receiver"/>
</dbReference>
<dbReference type="GO" id="GO:0000160">
    <property type="term" value="P:phosphorelay signal transduction system"/>
    <property type="evidence" value="ECO:0007669"/>
    <property type="project" value="InterPro"/>
</dbReference>
<dbReference type="InterPro" id="IPR038461">
    <property type="entry name" value="Schlafen_AlbA_2_dom_sf"/>
</dbReference>
<organism evidence="3 4">
    <name type="scientific">Dulcicalothrix desertica PCC 7102</name>
    <dbReference type="NCBI Taxonomy" id="232991"/>
    <lineage>
        <taxon>Bacteria</taxon>
        <taxon>Bacillati</taxon>
        <taxon>Cyanobacteriota</taxon>
        <taxon>Cyanophyceae</taxon>
        <taxon>Nostocales</taxon>
        <taxon>Calotrichaceae</taxon>
        <taxon>Dulcicalothrix</taxon>
    </lineage>
</organism>
<dbReference type="OrthoDB" id="9798761at2"/>
<accession>A0A433VU00</accession>
<dbReference type="Gene3D" id="3.30.950.30">
    <property type="entry name" value="Schlafen, AAA domain"/>
    <property type="match status" value="1"/>
</dbReference>
<dbReference type="InterPro" id="IPR011006">
    <property type="entry name" value="CheY-like_superfamily"/>
</dbReference>
<dbReference type="PANTHER" id="PTHR30595">
    <property type="entry name" value="GLPR-RELATED TRANSCRIPTIONAL REPRESSOR"/>
    <property type="match status" value="1"/>
</dbReference>
<dbReference type="PROSITE" id="PS50110">
    <property type="entry name" value="RESPONSE_REGULATORY"/>
    <property type="match status" value="1"/>
</dbReference>
<feature type="modified residue" description="4-aspartylphosphate" evidence="1">
    <location>
        <position position="49"/>
    </location>
</feature>
<evidence type="ECO:0000313" key="4">
    <source>
        <dbReference type="Proteomes" id="UP000271624"/>
    </source>
</evidence>
<dbReference type="Pfam" id="PF00072">
    <property type="entry name" value="Response_reg"/>
    <property type="match status" value="1"/>
</dbReference>
<proteinExistence type="predicted"/>